<dbReference type="GO" id="GO:0008897">
    <property type="term" value="F:holo-[acyl-carrier-protein] synthase activity"/>
    <property type="evidence" value="ECO:0007669"/>
    <property type="project" value="UniProtKB-EC"/>
</dbReference>
<dbReference type="GO" id="GO:0000287">
    <property type="term" value="F:magnesium ion binding"/>
    <property type="evidence" value="ECO:0007669"/>
    <property type="project" value="InterPro"/>
</dbReference>
<proteinExistence type="inferred from homology"/>
<feature type="domain" description="4'-phosphopantetheinyl transferase" evidence="9">
    <location>
        <begin position="4"/>
        <end position="101"/>
    </location>
</feature>
<dbReference type="EMBL" id="UOFZ01000175">
    <property type="protein sequence ID" value="VAX14430.1"/>
    <property type="molecule type" value="Genomic_DNA"/>
</dbReference>
<dbReference type="SUPFAM" id="SSF56214">
    <property type="entry name" value="4'-phosphopantetheinyl transferase"/>
    <property type="match status" value="1"/>
</dbReference>
<dbReference type="AlphaFoldDB" id="A0A3B1BUK5"/>
<dbReference type="Gene3D" id="3.90.470.20">
    <property type="entry name" value="4'-phosphopantetheinyl transferase domain"/>
    <property type="match status" value="1"/>
</dbReference>
<dbReference type="GO" id="GO:0006633">
    <property type="term" value="P:fatty acid biosynthetic process"/>
    <property type="evidence" value="ECO:0007669"/>
    <property type="project" value="UniProtKB-KW"/>
</dbReference>
<evidence type="ECO:0000256" key="1">
    <source>
        <dbReference type="ARBA" id="ARBA00022516"/>
    </source>
</evidence>
<evidence type="ECO:0000256" key="2">
    <source>
        <dbReference type="ARBA" id="ARBA00022679"/>
    </source>
</evidence>
<dbReference type="FunFam" id="3.90.470.20:FF:000001">
    <property type="entry name" value="Holo-[acyl-carrier-protein] synthase"/>
    <property type="match status" value="1"/>
</dbReference>
<reference evidence="10" key="1">
    <citation type="submission" date="2018-06" db="EMBL/GenBank/DDBJ databases">
        <authorList>
            <person name="Zhirakovskaya E."/>
        </authorList>
    </citation>
    <scope>NUCLEOTIDE SEQUENCE</scope>
</reference>
<dbReference type="HAMAP" id="MF_00101">
    <property type="entry name" value="AcpS"/>
    <property type="match status" value="1"/>
</dbReference>
<keyword evidence="3" id="KW-0479">Metal-binding</keyword>
<dbReference type="InterPro" id="IPR037143">
    <property type="entry name" value="4-PPantetheinyl_Trfase_dom_sf"/>
</dbReference>
<evidence type="ECO:0000256" key="6">
    <source>
        <dbReference type="ARBA" id="ARBA00023098"/>
    </source>
</evidence>
<name>A0A3B1BUK5_9ZZZZ</name>
<accession>A0A3B1BUK5</accession>
<keyword evidence="1" id="KW-0444">Lipid biosynthesis</keyword>
<organism evidence="10">
    <name type="scientific">hydrothermal vent metagenome</name>
    <dbReference type="NCBI Taxonomy" id="652676"/>
    <lineage>
        <taxon>unclassified sequences</taxon>
        <taxon>metagenomes</taxon>
        <taxon>ecological metagenomes</taxon>
    </lineage>
</organism>
<dbReference type="EC" id="2.7.8.7" evidence="10"/>
<evidence type="ECO:0000313" key="10">
    <source>
        <dbReference type="EMBL" id="VAX14430.1"/>
    </source>
</evidence>
<evidence type="ECO:0000256" key="5">
    <source>
        <dbReference type="ARBA" id="ARBA00022842"/>
    </source>
</evidence>
<gene>
    <name evidence="10" type="ORF">MNBD_GAMMA24-2269</name>
</gene>
<protein>
    <submittedName>
        <fullName evidence="10">Holo-[acyl-carrier-protein] synthase</fullName>
        <ecNumber evidence="10">2.7.8.7</ecNumber>
    </submittedName>
</protein>
<evidence type="ECO:0000259" key="9">
    <source>
        <dbReference type="Pfam" id="PF01648"/>
    </source>
</evidence>
<keyword evidence="6" id="KW-0443">Lipid metabolism</keyword>
<keyword evidence="4" id="KW-0276">Fatty acid metabolism</keyword>
<dbReference type="Pfam" id="PF01648">
    <property type="entry name" value="ACPS"/>
    <property type="match status" value="1"/>
</dbReference>
<dbReference type="InterPro" id="IPR008278">
    <property type="entry name" value="4-PPantetheinyl_Trfase_dom"/>
</dbReference>
<keyword evidence="5" id="KW-0460">Magnesium</keyword>
<evidence type="ECO:0000256" key="4">
    <source>
        <dbReference type="ARBA" id="ARBA00022832"/>
    </source>
</evidence>
<evidence type="ECO:0000256" key="7">
    <source>
        <dbReference type="ARBA" id="ARBA00023160"/>
    </source>
</evidence>
<comment type="catalytic activity">
    <reaction evidence="8">
        <text>apo-[ACP] + CoA = holo-[ACP] + adenosine 3',5'-bisphosphate + H(+)</text>
        <dbReference type="Rhea" id="RHEA:12068"/>
        <dbReference type="Rhea" id="RHEA-COMP:9685"/>
        <dbReference type="Rhea" id="RHEA-COMP:9690"/>
        <dbReference type="ChEBI" id="CHEBI:15378"/>
        <dbReference type="ChEBI" id="CHEBI:29999"/>
        <dbReference type="ChEBI" id="CHEBI:57287"/>
        <dbReference type="ChEBI" id="CHEBI:58343"/>
        <dbReference type="ChEBI" id="CHEBI:64479"/>
        <dbReference type="EC" id="2.7.8.7"/>
    </reaction>
</comment>
<evidence type="ECO:0000256" key="3">
    <source>
        <dbReference type="ARBA" id="ARBA00022723"/>
    </source>
</evidence>
<dbReference type="InterPro" id="IPR004568">
    <property type="entry name" value="Ppantetheine-prot_Trfase_dom"/>
</dbReference>
<sequence>MIYGIGTDIVSVERMRNNLERFGERFGERILTDEELEEFRGEVNHAHFLAKRFAAKEAVAKAMGTGFINGLSLSHIGVSHDALGKPILKFSGQAEAFIRREKIVSSHISLADEIDYAVAFVTLSCEV</sequence>
<dbReference type="InterPro" id="IPR002582">
    <property type="entry name" value="ACPS"/>
</dbReference>
<keyword evidence="7" id="KW-0275">Fatty acid biosynthesis</keyword>
<dbReference type="NCBIfam" id="TIGR00516">
    <property type="entry name" value="acpS"/>
    <property type="match status" value="1"/>
</dbReference>
<dbReference type="NCBIfam" id="TIGR00556">
    <property type="entry name" value="pantethn_trn"/>
    <property type="match status" value="1"/>
</dbReference>
<keyword evidence="2 10" id="KW-0808">Transferase</keyword>
<evidence type="ECO:0000256" key="8">
    <source>
        <dbReference type="ARBA" id="ARBA00050875"/>
    </source>
</evidence>